<dbReference type="EMBL" id="PJQM01000741">
    <property type="protein sequence ID" value="RCI04243.1"/>
    <property type="molecule type" value="Genomic_DNA"/>
</dbReference>
<protein>
    <submittedName>
        <fullName evidence="2">Uncharacterized protein</fullName>
    </submittedName>
</protein>
<feature type="signal peptide" evidence="1">
    <location>
        <begin position="1"/>
        <end position="19"/>
    </location>
</feature>
<evidence type="ECO:0000313" key="2">
    <source>
        <dbReference type="EMBL" id="RCI04243.1"/>
    </source>
</evidence>
<dbReference type="OrthoDB" id="2918850at2759"/>
<keyword evidence="1" id="KW-0732">Signal</keyword>
<sequence>MFKSTIFSILALAVAGIVCDPVNVKKLQCDGDTYKCTADLDFGDGRWVAQWSVNVFHQNFRQEDQITWPN</sequence>
<keyword evidence="3" id="KW-1185">Reference proteome</keyword>
<organism evidence="2 3">
    <name type="scientific">Rhizopus stolonifer</name>
    <name type="common">Rhizopus nigricans</name>
    <dbReference type="NCBI Taxonomy" id="4846"/>
    <lineage>
        <taxon>Eukaryota</taxon>
        <taxon>Fungi</taxon>
        <taxon>Fungi incertae sedis</taxon>
        <taxon>Mucoromycota</taxon>
        <taxon>Mucoromycotina</taxon>
        <taxon>Mucoromycetes</taxon>
        <taxon>Mucorales</taxon>
        <taxon>Mucorineae</taxon>
        <taxon>Rhizopodaceae</taxon>
        <taxon>Rhizopus</taxon>
    </lineage>
</organism>
<gene>
    <name evidence="2" type="ORF">CU098_003313</name>
</gene>
<name>A0A367KPX1_RHIST</name>
<evidence type="ECO:0000313" key="3">
    <source>
        <dbReference type="Proteomes" id="UP000253551"/>
    </source>
</evidence>
<accession>A0A367KPX1</accession>
<dbReference type="Proteomes" id="UP000253551">
    <property type="component" value="Unassembled WGS sequence"/>
</dbReference>
<comment type="caution">
    <text evidence="2">The sequence shown here is derived from an EMBL/GenBank/DDBJ whole genome shotgun (WGS) entry which is preliminary data.</text>
</comment>
<proteinExistence type="predicted"/>
<evidence type="ECO:0000256" key="1">
    <source>
        <dbReference type="SAM" id="SignalP"/>
    </source>
</evidence>
<reference evidence="2 3" key="1">
    <citation type="journal article" date="2018" name="G3 (Bethesda)">
        <title>Phylogenetic and Phylogenomic Definition of Rhizopus Species.</title>
        <authorList>
            <person name="Gryganskyi A.P."/>
            <person name="Golan J."/>
            <person name="Dolatabadi S."/>
            <person name="Mondo S."/>
            <person name="Robb S."/>
            <person name="Idnurm A."/>
            <person name="Muszewska A."/>
            <person name="Steczkiewicz K."/>
            <person name="Masonjones S."/>
            <person name="Liao H.L."/>
            <person name="Gajdeczka M.T."/>
            <person name="Anike F."/>
            <person name="Vuek A."/>
            <person name="Anishchenko I.M."/>
            <person name="Voigt K."/>
            <person name="de Hoog G.S."/>
            <person name="Smith M.E."/>
            <person name="Heitman J."/>
            <person name="Vilgalys R."/>
            <person name="Stajich J.E."/>
        </authorList>
    </citation>
    <scope>NUCLEOTIDE SEQUENCE [LARGE SCALE GENOMIC DNA]</scope>
    <source>
        <strain evidence="2 3">LSU 92-RS-03</strain>
    </source>
</reference>
<feature type="chain" id="PRO_5016687691" evidence="1">
    <location>
        <begin position="20"/>
        <end position="70"/>
    </location>
</feature>
<dbReference type="AlphaFoldDB" id="A0A367KPX1"/>